<dbReference type="InterPro" id="IPR009057">
    <property type="entry name" value="Homeodomain-like_sf"/>
</dbReference>
<name>A0A6H1UCU4_9GAMM</name>
<dbReference type="Pfam" id="PF18285">
    <property type="entry name" value="LuxT_C"/>
    <property type="match status" value="1"/>
</dbReference>
<keyword evidence="2" id="KW-1185">Reference proteome</keyword>
<proteinExistence type="predicted"/>
<dbReference type="KEGG" id="fes:HER31_08590"/>
<sequence length="160" mass="17873">MARITAAARAEKEEWINSQIFELFLEKGFNSLTFRNISLKTGLSMSSLQPYHTTKTFGNALIGRAFPYFTSKLDFSSIEKFEETWINAIEDAGFRNIVFLLISHISEGHGVTEIASSGLKRLTSMVEEQLGKEGLKSLDAMMGKLVIETALIYSPIKQAN</sequence>
<organism evidence="1 2">
    <name type="scientific">Ferrimonas lipolytica</name>
    <dbReference type="NCBI Taxonomy" id="2724191"/>
    <lineage>
        <taxon>Bacteria</taxon>
        <taxon>Pseudomonadati</taxon>
        <taxon>Pseudomonadota</taxon>
        <taxon>Gammaproteobacteria</taxon>
        <taxon>Alteromonadales</taxon>
        <taxon>Ferrimonadaceae</taxon>
        <taxon>Ferrimonas</taxon>
    </lineage>
</organism>
<dbReference type="Proteomes" id="UP000501602">
    <property type="component" value="Chromosome"/>
</dbReference>
<dbReference type="AlphaFoldDB" id="A0A6H1UCU4"/>
<protein>
    <recommendedName>
        <fullName evidence="3">Transcriptional regulator, TetR family</fullName>
    </recommendedName>
</protein>
<accession>A0A6H1UCU4</accession>
<dbReference type="Gene3D" id="1.10.357.10">
    <property type="entry name" value="Tetracycline Repressor, domain 2"/>
    <property type="match status" value="1"/>
</dbReference>
<dbReference type="SUPFAM" id="SSF46689">
    <property type="entry name" value="Homeodomain-like"/>
    <property type="match status" value="1"/>
</dbReference>
<evidence type="ECO:0000313" key="2">
    <source>
        <dbReference type="Proteomes" id="UP000501602"/>
    </source>
</evidence>
<dbReference type="RefSeq" id="WP_168660188.1">
    <property type="nucleotide sequence ID" value="NZ_CP051180.1"/>
</dbReference>
<reference evidence="1 2" key="1">
    <citation type="submission" date="2020-04" db="EMBL/GenBank/DDBJ databases">
        <title>Ferrimonas sp. S7 isolated from sea water.</title>
        <authorList>
            <person name="Bae S.S."/>
            <person name="Baek K."/>
        </authorList>
    </citation>
    <scope>NUCLEOTIDE SEQUENCE [LARGE SCALE GENOMIC DNA]</scope>
    <source>
        <strain evidence="1 2">S7</strain>
    </source>
</reference>
<gene>
    <name evidence="1" type="ORF">HER31_08590</name>
</gene>
<evidence type="ECO:0000313" key="1">
    <source>
        <dbReference type="EMBL" id="QIZ76927.1"/>
    </source>
</evidence>
<dbReference type="EMBL" id="CP051180">
    <property type="protein sequence ID" value="QIZ76927.1"/>
    <property type="molecule type" value="Genomic_DNA"/>
</dbReference>
<evidence type="ECO:0008006" key="3">
    <source>
        <dbReference type="Google" id="ProtNLM"/>
    </source>
</evidence>